<evidence type="ECO:0000313" key="3">
    <source>
        <dbReference type="Proteomes" id="UP000185093"/>
    </source>
</evidence>
<sequence length="61" mass="7035">MAKDIRKHRDNLANQIILLLIVIIATLSLVIIACTYHRPDRIFMDNVILKLIYERHSGAAH</sequence>
<proteinExistence type="predicted"/>
<feature type="transmembrane region" description="Helical" evidence="1">
    <location>
        <begin position="12"/>
        <end position="36"/>
    </location>
</feature>
<keyword evidence="1" id="KW-0472">Membrane</keyword>
<evidence type="ECO:0000256" key="1">
    <source>
        <dbReference type="SAM" id="Phobius"/>
    </source>
</evidence>
<comment type="caution">
    <text evidence="2">The sequence shown here is derived from an EMBL/GenBank/DDBJ whole genome shotgun (WGS) entry which is preliminary data.</text>
</comment>
<gene>
    <name evidence="2" type="ORF">SAMN05444368_0365</name>
</gene>
<keyword evidence="1" id="KW-1133">Transmembrane helix</keyword>
<evidence type="ECO:0000313" key="2">
    <source>
        <dbReference type="EMBL" id="SIN63308.1"/>
    </source>
</evidence>
<accession>A0ABY1JB65</accession>
<keyword evidence="3" id="KW-1185">Reference proteome</keyword>
<name>A0ABY1JB65_9BACT</name>
<organism evidence="2 3">
    <name type="scientific">Acetomicrobium flavidum</name>
    <dbReference type="NCBI Taxonomy" id="49896"/>
    <lineage>
        <taxon>Bacteria</taxon>
        <taxon>Thermotogati</taxon>
        <taxon>Synergistota</taxon>
        <taxon>Synergistia</taxon>
        <taxon>Synergistales</taxon>
        <taxon>Acetomicrobiaceae</taxon>
        <taxon>Acetomicrobium</taxon>
    </lineage>
</organism>
<reference evidence="2 3" key="1">
    <citation type="submission" date="2016-11" db="EMBL/GenBank/DDBJ databases">
        <authorList>
            <person name="Varghese N."/>
            <person name="Submissions S."/>
        </authorList>
    </citation>
    <scope>NUCLEOTIDE SEQUENCE [LARGE SCALE GENOMIC DNA]</scope>
    <source>
        <strain evidence="2 3">DSM 20664</strain>
    </source>
</reference>
<protein>
    <submittedName>
        <fullName evidence="2">Uncharacterized protein</fullName>
    </submittedName>
</protein>
<dbReference type="PROSITE" id="PS51257">
    <property type="entry name" value="PROKAR_LIPOPROTEIN"/>
    <property type="match status" value="1"/>
</dbReference>
<dbReference type="EMBL" id="FSQZ01000001">
    <property type="protein sequence ID" value="SIN63308.1"/>
    <property type="molecule type" value="Genomic_DNA"/>
</dbReference>
<dbReference type="Proteomes" id="UP000185093">
    <property type="component" value="Unassembled WGS sequence"/>
</dbReference>
<keyword evidence="1" id="KW-0812">Transmembrane</keyword>